<name>A0ABU9T163_9ALTE</name>
<sequence length="132" mass="14878">MSHQSKLPPASYQIKVKSRLIIIRTTGNWNLQTDMAYLSDLGEAMHSMRGNAWAVLVDMRGWVVPASVSTSPFKSDVILDRRNQKLECWIVDEPSQGEALLSYFKQAGIVPKRFTDPKDAHACLKDAGFIER</sequence>
<dbReference type="Proteomes" id="UP001461163">
    <property type="component" value="Unassembled WGS sequence"/>
</dbReference>
<proteinExistence type="predicted"/>
<gene>
    <name evidence="1" type="ORF">WNY77_20910</name>
</gene>
<comment type="caution">
    <text evidence="1">The sequence shown here is derived from an EMBL/GenBank/DDBJ whole genome shotgun (WGS) entry which is preliminary data.</text>
</comment>
<accession>A0ABU9T163</accession>
<dbReference type="EMBL" id="JBBMQS010000022">
    <property type="protein sequence ID" value="MEM5499876.1"/>
    <property type="molecule type" value="Genomic_DNA"/>
</dbReference>
<protein>
    <submittedName>
        <fullName evidence="1">Uncharacterized protein</fullName>
    </submittedName>
</protein>
<evidence type="ECO:0000313" key="1">
    <source>
        <dbReference type="EMBL" id="MEM5499876.1"/>
    </source>
</evidence>
<dbReference type="RefSeq" id="WP_342882851.1">
    <property type="nucleotide sequence ID" value="NZ_JBBMQS010000022.1"/>
</dbReference>
<reference evidence="1 2" key="1">
    <citation type="submission" date="2024-03" db="EMBL/GenBank/DDBJ databases">
        <title>Community enrichment and isolation of bacterial strains for fucoidan degradation.</title>
        <authorList>
            <person name="Sichert A."/>
        </authorList>
    </citation>
    <scope>NUCLEOTIDE SEQUENCE [LARGE SCALE GENOMIC DNA]</scope>
    <source>
        <strain evidence="1 2">AS12</strain>
    </source>
</reference>
<organism evidence="1 2">
    <name type="scientific">Paraglaciecola mesophila</name>
    <dbReference type="NCBI Taxonomy" id="197222"/>
    <lineage>
        <taxon>Bacteria</taxon>
        <taxon>Pseudomonadati</taxon>
        <taxon>Pseudomonadota</taxon>
        <taxon>Gammaproteobacteria</taxon>
        <taxon>Alteromonadales</taxon>
        <taxon>Alteromonadaceae</taxon>
        <taxon>Paraglaciecola</taxon>
    </lineage>
</organism>
<evidence type="ECO:0000313" key="2">
    <source>
        <dbReference type="Proteomes" id="UP001461163"/>
    </source>
</evidence>
<keyword evidence="2" id="KW-1185">Reference proteome</keyword>